<evidence type="ECO:0000256" key="6">
    <source>
        <dbReference type="ARBA" id="ARBA00023235"/>
    </source>
</evidence>
<dbReference type="EC" id="5.1.3.3" evidence="4 8"/>
<evidence type="ECO:0000256" key="5">
    <source>
        <dbReference type="ARBA" id="ARBA00014165"/>
    </source>
</evidence>
<comment type="pathway">
    <text evidence="2 8">Carbohydrate metabolism; hexose metabolism.</text>
</comment>
<dbReference type="InterPro" id="IPR014718">
    <property type="entry name" value="GH-type_carb-bd"/>
</dbReference>
<dbReference type="AlphaFoldDB" id="A0A395VCZ4"/>
<dbReference type="NCBIfam" id="NF008277">
    <property type="entry name" value="PRK11055.1"/>
    <property type="match status" value="1"/>
</dbReference>
<dbReference type="SUPFAM" id="SSF74650">
    <property type="entry name" value="Galactose mutarotase-like"/>
    <property type="match status" value="1"/>
</dbReference>
<reference evidence="12 13" key="1">
    <citation type="submission" date="2018-08" db="EMBL/GenBank/DDBJ databases">
        <title>A genome reference for cultivated species of the human gut microbiota.</title>
        <authorList>
            <person name="Zou Y."/>
            <person name="Xue W."/>
            <person name="Luo G."/>
        </authorList>
    </citation>
    <scope>NUCLEOTIDE SEQUENCE [LARGE SCALE GENOMIC DNA]</scope>
    <source>
        <strain evidence="12 13">AF22-12AC</strain>
    </source>
</reference>
<dbReference type="Proteomes" id="UP000266172">
    <property type="component" value="Unassembled WGS sequence"/>
</dbReference>
<organism evidence="12 13">
    <name type="scientific">Roseburia hominis</name>
    <dbReference type="NCBI Taxonomy" id="301301"/>
    <lineage>
        <taxon>Bacteria</taxon>
        <taxon>Bacillati</taxon>
        <taxon>Bacillota</taxon>
        <taxon>Clostridia</taxon>
        <taxon>Lachnospirales</taxon>
        <taxon>Lachnospiraceae</taxon>
        <taxon>Roseburia</taxon>
    </lineage>
</organism>
<dbReference type="UniPathway" id="UPA00242"/>
<evidence type="ECO:0000256" key="9">
    <source>
        <dbReference type="PIRSR" id="PIRSR005096-1"/>
    </source>
</evidence>
<dbReference type="PROSITE" id="PS00545">
    <property type="entry name" value="ALDOSE_1_EPIMERASE"/>
    <property type="match status" value="1"/>
</dbReference>
<dbReference type="GO" id="GO:0004034">
    <property type="term" value="F:aldose 1-epimerase activity"/>
    <property type="evidence" value="ECO:0007669"/>
    <property type="project" value="UniProtKB-EC"/>
</dbReference>
<dbReference type="InterPro" id="IPR015443">
    <property type="entry name" value="Aldose_1-epimerase"/>
</dbReference>
<dbReference type="Gene3D" id="2.70.98.10">
    <property type="match status" value="1"/>
</dbReference>
<comment type="catalytic activity">
    <reaction evidence="1 8">
        <text>alpha-D-glucose = beta-D-glucose</text>
        <dbReference type="Rhea" id="RHEA:10264"/>
        <dbReference type="ChEBI" id="CHEBI:15903"/>
        <dbReference type="ChEBI" id="CHEBI:17925"/>
        <dbReference type="EC" id="5.1.3.3"/>
    </reaction>
</comment>
<dbReference type="InterPro" id="IPR047215">
    <property type="entry name" value="Galactose_mutarotase-like"/>
</dbReference>
<feature type="binding site" evidence="11">
    <location>
        <begin position="175"/>
        <end position="177"/>
    </location>
    <ligand>
        <name>beta-D-galactose</name>
        <dbReference type="ChEBI" id="CHEBI:27667"/>
    </ligand>
</feature>
<keyword evidence="7 8" id="KW-0119">Carbohydrate metabolism</keyword>
<evidence type="ECO:0000256" key="8">
    <source>
        <dbReference type="PIRNR" id="PIRNR005096"/>
    </source>
</evidence>
<proteinExistence type="inferred from homology"/>
<dbReference type="RefSeq" id="WP_118096666.1">
    <property type="nucleotide sequence ID" value="NZ_QRVL01000001.1"/>
</dbReference>
<dbReference type="InterPro" id="IPR018052">
    <property type="entry name" value="Ald1_epimerase_CS"/>
</dbReference>
<dbReference type="Pfam" id="PF01263">
    <property type="entry name" value="Aldose_epim"/>
    <property type="match status" value="1"/>
</dbReference>
<dbReference type="PIRSF" id="PIRSF005096">
    <property type="entry name" value="GALM"/>
    <property type="match status" value="1"/>
</dbReference>
<dbReference type="GO" id="GO:0030246">
    <property type="term" value="F:carbohydrate binding"/>
    <property type="evidence" value="ECO:0007669"/>
    <property type="project" value="InterPro"/>
</dbReference>
<feature type="binding site" evidence="11">
    <location>
        <begin position="78"/>
        <end position="79"/>
    </location>
    <ligand>
        <name>beta-D-galactose</name>
        <dbReference type="ChEBI" id="CHEBI:27667"/>
    </ligand>
</feature>
<dbReference type="EMBL" id="QRVL01000001">
    <property type="protein sequence ID" value="RGS42428.1"/>
    <property type="molecule type" value="Genomic_DNA"/>
</dbReference>
<evidence type="ECO:0000256" key="3">
    <source>
        <dbReference type="ARBA" id="ARBA00006206"/>
    </source>
</evidence>
<dbReference type="InterPro" id="IPR011013">
    <property type="entry name" value="Gal_mutarotase_sf_dom"/>
</dbReference>
<dbReference type="PANTHER" id="PTHR10091">
    <property type="entry name" value="ALDOSE-1-EPIMERASE"/>
    <property type="match status" value="1"/>
</dbReference>
<evidence type="ECO:0000256" key="10">
    <source>
        <dbReference type="PIRSR" id="PIRSR005096-2"/>
    </source>
</evidence>
<evidence type="ECO:0000313" key="13">
    <source>
        <dbReference type="Proteomes" id="UP000266172"/>
    </source>
</evidence>
<feature type="binding site" evidence="10">
    <location>
        <position position="248"/>
    </location>
    <ligand>
        <name>beta-D-galactose</name>
        <dbReference type="ChEBI" id="CHEBI:27667"/>
    </ligand>
</feature>
<evidence type="ECO:0000313" key="12">
    <source>
        <dbReference type="EMBL" id="RGS42428.1"/>
    </source>
</evidence>
<evidence type="ECO:0000256" key="1">
    <source>
        <dbReference type="ARBA" id="ARBA00001614"/>
    </source>
</evidence>
<keyword evidence="6 8" id="KW-0413">Isomerase</keyword>
<dbReference type="GO" id="GO:0033499">
    <property type="term" value="P:galactose catabolic process via UDP-galactose, Leloir pathway"/>
    <property type="evidence" value="ECO:0007669"/>
    <property type="project" value="TreeGrafter"/>
</dbReference>
<protein>
    <recommendedName>
        <fullName evidence="5 8">Aldose 1-epimerase</fullName>
        <ecNumber evidence="4 8">5.1.3.3</ecNumber>
    </recommendedName>
</protein>
<gene>
    <name evidence="12" type="ORF">DWX93_03655</name>
</gene>
<evidence type="ECO:0000256" key="7">
    <source>
        <dbReference type="ARBA" id="ARBA00023277"/>
    </source>
</evidence>
<evidence type="ECO:0000256" key="4">
    <source>
        <dbReference type="ARBA" id="ARBA00013185"/>
    </source>
</evidence>
<dbReference type="InterPro" id="IPR008183">
    <property type="entry name" value="Aldose_1/G6P_1-epimerase"/>
</dbReference>
<evidence type="ECO:0000256" key="11">
    <source>
        <dbReference type="PIRSR" id="PIRSR005096-3"/>
    </source>
</evidence>
<feature type="active site" description="Proton donor" evidence="9">
    <location>
        <position position="175"/>
    </location>
</feature>
<dbReference type="PANTHER" id="PTHR10091:SF0">
    <property type="entry name" value="GALACTOSE MUTAROTASE"/>
    <property type="match status" value="1"/>
</dbReference>
<dbReference type="CDD" id="cd09019">
    <property type="entry name" value="galactose_mutarotase_like"/>
    <property type="match status" value="1"/>
</dbReference>
<sequence length="348" mass="38332">MQKRSFGQTKEGREVTEYTLVNAQGMTLSVIDLGATIVSITMKGSDGNVYDVVLGYDTPVDYQNNTCYFGAVIGRNANRIDHARIHLDGKDYSLEANDNENNLHSGSHGFHAVIWDVVQESAQSITFSYVSRDGEQDFPGNMTAKVTYTLDDNGEVAITYEAVCDQTTVANFTNHAYFNLDGHDSGVMEGQKLELHASYYTPVIDSKAIPTGELAKVAGTPFDFREMKEIGRDIEADDTQLHYAGGYDHNYALDKADGTMQLAARARGAKSGICMDVYTDCVGIQLYTGNFITPQTGKGGVQYGKRHAFCLETQYFPNAVNEKNFKSPVLKAGDTYCSKTKYCFGLEK</sequence>
<comment type="caution">
    <text evidence="12">The sequence shown here is derived from an EMBL/GenBank/DDBJ whole genome shotgun (WGS) entry which is preliminary data.</text>
</comment>
<accession>A0A395VCZ4</accession>
<comment type="similarity">
    <text evidence="3 8">Belongs to the aldose epimerase family.</text>
</comment>
<dbReference type="GO" id="GO:0006006">
    <property type="term" value="P:glucose metabolic process"/>
    <property type="evidence" value="ECO:0007669"/>
    <property type="project" value="TreeGrafter"/>
</dbReference>
<feature type="active site" description="Proton acceptor" evidence="9">
    <location>
        <position position="312"/>
    </location>
</feature>
<name>A0A395VCZ4_9FIRM</name>
<evidence type="ECO:0000256" key="2">
    <source>
        <dbReference type="ARBA" id="ARBA00005028"/>
    </source>
</evidence>